<reference evidence="1" key="1">
    <citation type="submission" date="2014-01" db="EMBL/GenBank/DDBJ databases">
        <authorList>
            <person name="Brown-Elliot B."/>
            <person name="Wallace R."/>
            <person name="Lenaerts A."/>
            <person name="Ordway D."/>
            <person name="DeGroote M.A."/>
            <person name="Parker T."/>
            <person name="Sizemore C."/>
            <person name="Tallon L.J."/>
            <person name="Sadzewicz L.K."/>
            <person name="Sengamalay N."/>
            <person name="Fraser C.M."/>
            <person name="Hine E."/>
            <person name="Shefchek K.A."/>
            <person name="Das S.P."/>
            <person name="Tettelin H."/>
        </authorList>
    </citation>
    <scope>NUCLEOTIDE SEQUENCE [LARGE SCALE GENOMIC DNA]</scope>
    <source>
        <strain evidence="1">4042</strain>
    </source>
</reference>
<dbReference type="GO" id="GO:0016740">
    <property type="term" value="F:transferase activity"/>
    <property type="evidence" value="ECO:0007669"/>
    <property type="project" value="UniProtKB-KW"/>
</dbReference>
<dbReference type="EC" id="2.5.1.-" evidence="1"/>
<dbReference type="AlphaFoldDB" id="X8DX90"/>
<keyword evidence="1" id="KW-0808">Transferase</keyword>
<evidence type="ECO:0000313" key="1">
    <source>
        <dbReference type="EMBL" id="EUA73247.1"/>
    </source>
</evidence>
<accession>X8DX90</accession>
<sequence>MQNFRAKEHTAMASTPDAGFDDLLATVAVARLVLGPGMRIQAPPNLVSRQECLALIGPVSTTGAVSHR</sequence>
<dbReference type="PATRIC" id="fig|1299334.3.peg.917"/>
<protein>
    <submittedName>
        <fullName evidence="1">FO synthase domain protein</fullName>
        <ecNumber evidence="1">2.5.1.-</ecNumber>
    </submittedName>
</protein>
<dbReference type="EMBL" id="JAOB01000011">
    <property type="protein sequence ID" value="EUA73247.1"/>
    <property type="molecule type" value="Genomic_DNA"/>
</dbReference>
<proteinExistence type="predicted"/>
<organism evidence="1">
    <name type="scientific">Mycobacterium xenopi 4042</name>
    <dbReference type="NCBI Taxonomy" id="1299334"/>
    <lineage>
        <taxon>Bacteria</taxon>
        <taxon>Bacillati</taxon>
        <taxon>Actinomycetota</taxon>
        <taxon>Actinomycetes</taxon>
        <taxon>Mycobacteriales</taxon>
        <taxon>Mycobacteriaceae</taxon>
        <taxon>Mycobacterium</taxon>
    </lineage>
</organism>
<name>X8DX90_MYCXE</name>
<gene>
    <name evidence="1" type="primary">fbiC</name>
    <name evidence="1" type="ORF">I553_9403</name>
</gene>
<comment type="caution">
    <text evidence="1">The sequence shown here is derived from an EMBL/GenBank/DDBJ whole genome shotgun (WGS) entry which is preliminary data.</text>
</comment>